<evidence type="ECO:0000256" key="1">
    <source>
        <dbReference type="ARBA" id="ARBA00023125"/>
    </source>
</evidence>
<accession>A0ABQ1T3R4</accession>
<organism evidence="3 4">
    <name type="scientific">Pseudoalteromonas gelatinilytica</name>
    <dbReference type="NCBI Taxonomy" id="1703256"/>
    <lineage>
        <taxon>Bacteria</taxon>
        <taxon>Pseudomonadati</taxon>
        <taxon>Pseudomonadota</taxon>
        <taxon>Gammaproteobacteria</taxon>
        <taxon>Alteromonadales</taxon>
        <taxon>Pseudoalteromonadaceae</taxon>
        <taxon>Pseudoalteromonas</taxon>
    </lineage>
</organism>
<evidence type="ECO:0000313" key="3">
    <source>
        <dbReference type="EMBL" id="GGE80065.1"/>
    </source>
</evidence>
<dbReference type="Proteomes" id="UP000638462">
    <property type="component" value="Unassembled WGS sequence"/>
</dbReference>
<dbReference type="InterPro" id="IPR000792">
    <property type="entry name" value="Tscrpt_reg_LuxR_C"/>
</dbReference>
<keyword evidence="4" id="KW-1185">Reference proteome</keyword>
<dbReference type="PRINTS" id="PR00038">
    <property type="entry name" value="HTHLUXR"/>
</dbReference>
<dbReference type="SUPFAM" id="SSF46894">
    <property type="entry name" value="C-terminal effector domain of the bipartite response regulators"/>
    <property type="match status" value="1"/>
</dbReference>
<proteinExistence type="predicted"/>
<dbReference type="InterPro" id="IPR036388">
    <property type="entry name" value="WH-like_DNA-bd_sf"/>
</dbReference>
<protein>
    <recommendedName>
        <fullName evidence="2">HTH luxR-type domain-containing protein</fullName>
    </recommendedName>
</protein>
<feature type="domain" description="HTH luxR-type" evidence="2">
    <location>
        <begin position="124"/>
        <end position="189"/>
    </location>
</feature>
<dbReference type="PROSITE" id="PS50043">
    <property type="entry name" value="HTH_LUXR_2"/>
    <property type="match status" value="1"/>
</dbReference>
<dbReference type="SMART" id="SM00421">
    <property type="entry name" value="HTH_LUXR"/>
    <property type="match status" value="1"/>
</dbReference>
<keyword evidence="1" id="KW-0238">DNA-binding</keyword>
<dbReference type="PANTHER" id="PTHR43214:SF38">
    <property type="entry name" value="NITRATE_NITRITE RESPONSE REGULATOR PROTEIN NARL"/>
    <property type="match status" value="1"/>
</dbReference>
<comment type="caution">
    <text evidence="3">The sequence shown here is derived from an EMBL/GenBank/DDBJ whole genome shotgun (WGS) entry which is preliminary data.</text>
</comment>
<dbReference type="Pfam" id="PF00196">
    <property type="entry name" value="GerE"/>
    <property type="match status" value="1"/>
</dbReference>
<dbReference type="InterPro" id="IPR039420">
    <property type="entry name" value="WalR-like"/>
</dbReference>
<name>A0ABQ1T3R4_9GAMM</name>
<sequence length="197" mass="22868">MDFLFNKNAADSVSSASILPYCIANDERTLLLNYDSLDTLTNRELISEFMKTHGYHHLVIFNMPHRADVLPLKDWPKLKGLFFKNTKTDIFEQGLQEIKKGALWFPRTVSDKWMREMLETEQKNQIQSNNLTFKESKVLHLLSSGATCPQIADTLFISEATVRVHLHKIYQKINVKNKQKALQWCERNMNKINKLAG</sequence>
<dbReference type="RefSeq" id="WP_229677530.1">
    <property type="nucleotide sequence ID" value="NZ_BMIT01000001.1"/>
</dbReference>
<reference evidence="4" key="1">
    <citation type="journal article" date="2019" name="Int. J. Syst. Evol. Microbiol.">
        <title>The Global Catalogue of Microorganisms (GCM) 10K type strain sequencing project: providing services to taxonomists for standard genome sequencing and annotation.</title>
        <authorList>
            <consortium name="The Broad Institute Genomics Platform"/>
            <consortium name="The Broad Institute Genome Sequencing Center for Infectious Disease"/>
            <person name="Wu L."/>
            <person name="Ma J."/>
        </authorList>
    </citation>
    <scope>NUCLEOTIDE SEQUENCE [LARGE SCALE GENOMIC DNA]</scope>
    <source>
        <strain evidence="4">CGMCC 1.15394</strain>
    </source>
</reference>
<evidence type="ECO:0000313" key="4">
    <source>
        <dbReference type="Proteomes" id="UP000638462"/>
    </source>
</evidence>
<dbReference type="EMBL" id="BMIT01000001">
    <property type="protein sequence ID" value="GGE80065.1"/>
    <property type="molecule type" value="Genomic_DNA"/>
</dbReference>
<gene>
    <name evidence="3" type="ORF">GCM10008027_00910</name>
</gene>
<dbReference type="Gene3D" id="1.10.10.10">
    <property type="entry name" value="Winged helix-like DNA-binding domain superfamily/Winged helix DNA-binding domain"/>
    <property type="match status" value="1"/>
</dbReference>
<evidence type="ECO:0000259" key="2">
    <source>
        <dbReference type="PROSITE" id="PS50043"/>
    </source>
</evidence>
<dbReference type="PANTHER" id="PTHR43214">
    <property type="entry name" value="TWO-COMPONENT RESPONSE REGULATOR"/>
    <property type="match status" value="1"/>
</dbReference>
<dbReference type="Gene3D" id="3.40.50.2300">
    <property type="match status" value="1"/>
</dbReference>
<dbReference type="CDD" id="cd06170">
    <property type="entry name" value="LuxR_C_like"/>
    <property type="match status" value="1"/>
</dbReference>
<dbReference type="InterPro" id="IPR016032">
    <property type="entry name" value="Sig_transdc_resp-reg_C-effctor"/>
</dbReference>